<proteinExistence type="predicted"/>
<organism evidence="1 2">
    <name type="scientific">Sutcliffiella horikoshii</name>
    <dbReference type="NCBI Taxonomy" id="79883"/>
    <lineage>
        <taxon>Bacteria</taxon>
        <taxon>Bacillati</taxon>
        <taxon>Bacillota</taxon>
        <taxon>Bacilli</taxon>
        <taxon>Bacillales</taxon>
        <taxon>Bacillaceae</taxon>
        <taxon>Sutcliffiella</taxon>
    </lineage>
</organism>
<dbReference type="InterPro" id="IPR010461">
    <property type="entry name" value="ComK"/>
</dbReference>
<dbReference type="OrthoDB" id="2417337at2"/>
<name>A0A5D4T3U0_9BACI</name>
<dbReference type="Proteomes" id="UP000324517">
    <property type="component" value="Unassembled WGS sequence"/>
</dbReference>
<dbReference type="RefSeq" id="WP_148979904.1">
    <property type="nucleotide sequence ID" value="NZ_VTET01000008.1"/>
</dbReference>
<dbReference type="GO" id="GO:0030420">
    <property type="term" value="P:establishment of competence for transformation"/>
    <property type="evidence" value="ECO:0007669"/>
    <property type="project" value="InterPro"/>
</dbReference>
<dbReference type="EMBL" id="VTET01000008">
    <property type="protein sequence ID" value="TYS69995.1"/>
    <property type="molecule type" value="Genomic_DNA"/>
</dbReference>
<sequence>MNRFGYRLYLDGSMPSIKQMYQRTIAIQPHFHPQYQTKIIDMEGIYYTSERPAEILARSCVKYGATFDGRRDTAMKLTNFIQKTPLLVAEVYKIIALPTHSPEHKDCA</sequence>
<accession>A0A5D4T3U0</accession>
<comment type="caution">
    <text evidence="1">The sequence shown here is derived from an EMBL/GenBank/DDBJ whole genome shotgun (WGS) entry which is preliminary data.</text>
</comment>
<evidence type="ECO:0000313" key="1">
    <source>
        <dbReference type="EMBL" id="TYS69995.1"/>
    </source>
</evidence>
<gene>
    <name evidence="1" type="ORF">FZC75_15245</name>
</gene>
<protein>
    <submittedName>
        <fullName evidence="1">Uncharacterized protein</fullName>
    </submittedName>
</protein>
<dbReference type="Pfam" id="PF06338">
    <property type="entry name" value="ComK"/>
    <property type="match status" value="1"/>
</dbReference>
<dbReference type="AlphaFoldDB" id="A0A5D4T3U0"/>
<reference evidence="1 2" key="1">
    <citation type="submission" date="2019-08" db="EMBL/GenBank/DDBJ databases">
        <title>Bacillus genomes from the desert of Cuatro Cienegas, Coahuila.</title>
        <authorList>
            <person name="Olmedo-Alvarez G."/>
        </authorList>
    </citation>
    <scope>NUCLEOTIDE SEQUENCE [LARGE SCALE GENOMIC DNA]</scope>
    <source>
        <strain evidence="1 2">CH98b_3T</strain>
    </source>
</reference>
<evidence type="ECO:0000313" key="2">
    <source>
        <dbReference type="Proteomes" id="UP000324517"/>
    </source>
</evidence>